<protein>
    <submittedName>
        <fullName evidence="2">Uncharacterized protein</fullName>
    </submittedName>
</protein>
<reference evidence="2" key="2">
    <citation type="submission" date="2018-11" db="EMBL/GenBank/DDBJ databases">
        <title>Trombidioid mite genomics.</title>
        <authorList>
            <person name="Dong X."/>
        </authorList>
    </citation>
    <scope>NUCLEOTIDE SEQUENCE</scope>
    <source>
        <strain evidence="2">UoL-WK</strain>
    </source>
</reference>
<accession>A0A3S3P4N3</accession>
<proteinExistence type="predicted"/>
<organism evidence="2 4">
    <name type="scientific">Dinothrombium tinctorium</name>
    <dbReference type="NCBI Taxonomy" id="1965070"/>
    <lineage>
        <taxon>Eukaryota</taxon>
        <taxon>Metazoa</taxon>
        <taxon>Ecdysozoa</taxon>
        <taxon>Arthropoda</taxon>
        <taxon>Chelicerata</taxon>
        <taxon>Arachnida</taxon>
        <taxon>Acari</taxon>
        <taxon>Acariformes</taxon>
        <taxon>Trombidiformes</taxon>
        <taxon>Prostigmata</taxon>
        <taxon>Anystina</taxon>
        <taxon>Parasitengona</taxon>
        <taxon>Trombidioidea</taxon>
        <taxon>Trombidiidae</taxon>
        <taxon>Dinothrombium</taxon>
    </lineage>
</organism>
<dbReference type="EMBL" id="NCKU01004169">
    <property type="protein sequence ID" value="RWS06347.1"/>
    <property type="molecule type" value="Genomic_DNA"/>
</dbReference>
<keyword evidence="4" id="KW-1185">Reference proteome</keyword>
<evidence type="ECO:0000313" key="4">
    <source>
        <dbReference type="Proteomes" id="UP000285301"/>
    </source>
</evidence>
<dbReference type="EMBL" id="NCKU01005085">
    <property type="protein sequence ID" value="RWS05034.1"/>
    <property type="molecule type" value="Genomic_DNA"/>
</dbReference>
<dbReference type="Proteomes" id="UP000285301">
    <property type="component" value="Unassembled WGS sequence"/>
</dbReference>
<reference evidence="2 4" key="1">
    <citation type="journal article" date="2018" name="Gigascience">
        <title>Genomes of trombidid mites reveal novel predicted allergens and laterally-transferred genes associated with secondary metabolism.</title>
        <authorList>
            <person name="Dong X."/>
            <person name="Chaisiri K."/>
            <person name="Xia D."/>
            <person name="Armstrong S.D."/>
            <person name="Fang Y."/>
            <person name="Donnelly M.J."/>
            <person name="Kadowaki T."/>
            <person name="McGarry J.W."/>
            <person name="Darby A.C."/>
            <person name="Makepeace B.L."/>
        </authorList>
    </citation>
    <scope>NUCLEOTIDE SEQUENCE [LARGE SCALE GENOMIC DNA]</scope>
    <source>
        <strain evidence="2">UoL-WK</strain>
    </source>
</reference>
<gene>
    <name evidence="1" type="ORF">B4U79_06334</name>
    <name evidence="3" type="ORF">B4U79_09233</name>
    <name evidence="2" type="ORF">B4U79_15303</name>
</gene>
<dbReference type="EMBL" id="NCKU01006633">
    <property type="protein sequence ID" value="RWS03303.1"/>
    <property type="molecule type" value="Genomic_DNA"/>
</dbReference>
<comment type="caution">
    <text evidence="2">The sequence shown here is derived from an EMBL/GenBank/DDBJ whole genome shotgun (WGS) entry which is preliminary data.</text>
</comment>
<evidence type="ECO:0000313" key="2">
    <source>
        <dbReference type="EMBL" id="RWS05034.1"/>
    </source>
</evidence>
<evidence type="ECO:0000313" key="3">
    <source>
        <dbReference type="EMBL" id="RWS06347.1"/>
    </source>
</evidence>
<dbReference type="AlphaFoldDB" id="A0A3S3P4N3"/>
<sequence length="26" mass="3219">MFCYPCFRFSLQFAKRIRTRNDCTTI</sequence>
<evidence type="ECO:0000313" key="1">
    <source>
        <dbReference type="EMBL" id="RWS03303.1"/>
    </source>
</evidence>
<name>A0A3S3P4N3_9ACAR</name>